<accession>A0ABX8CRU4</accession>
<reference evidence="7 8" key="1">
    <citation type="submission" date="2021-04" db="EMBL/GenBank/DDBJ databases">
        <title>Nocardia tengchongensis.</title>
        <authorList>
            <person name="Zhuang k."/>
            <person name="Ran Y."/>
            <person name="Li W."/>
        </authorList>
    </citation>
    <scope>NUCLEOTIDE SEQUENCE [LARGE SCALE GENOMIC DNA]</scope>
    <source>
        <strain evidence="7 8">CFH S0057</strain>
    </source>
</reference>
<sequence length="265" mass="27224">MPRPTTLPHESPTVNYAAHVDDTGAGTTDATQPHPHEPHGTGLSAKLNWLRAGVLGANDGIVSTAGLVVGVAAASTETNAILTAGIAGLAAGAISMAVGEYVSVSTQRDTERALLSKEKRELTDEPEYELAELTDIYRAKGLSTETARQVAEELTAHDAFAAHAEAELGLDPHDLTNPWHAALSSAIAFTVGAILPLLAILLPPTQWRIPVCFAAVLVALALTGSVSARLGGANPRRAVLRVVLGGALAMAVTYGIGQLAGVAGI</sequence>
<evidence type="ECO:0000256" key="1">
    <source>
        <dbReference type="ARBA" id="ARBA00004127"/>
    </source>
</evidence>
<dbReference type="PANTHER" id="PTHR31851">
    <property type="entry name" value="FE(2+)/MN(2+) TRANSPORTER PCL1"/>
    <property type="match status" value="1"/>
</dbReference>
<dbReference type="Proteomes" id="UP000683310">
    <property type="component" value="Chromosome"/>
</dbReference>
<evidence type="ECO:0000256" key="3">
    <source>
        <dbReference type="ARBA" id="ARBA00022989"/>
    </source>
</evidence>
<proteinExistence type="predicted"/>
<dbReference type="EMBL" id="CP074371">
    <property type="protein sequence ID" value="QVI21594.1"/>
    <property type="molecule type" value="Genomic_DNA"/>
</dbReference>
<evidence type="ECO:0000256" key="6">
    <source>
        <dbReference type="SAM" id="Phobius"/>
    </source>
</evidence>
<organism evidence="7 8">
    <name type="scientific">Nocardia tengchongensis</name>
    <dbReference type="NCBI Taxonomy" id="2055889"/>
    <lineage>
        <taxon>Bacteria</taxon>
        <taxon>Bacillati</taxon>
        <taxon>Actinomycetota</taxon>
        <taxon>Actinomycetes</taxon>
        <taxon>Mycobacteriales</taxon>
        <taxon>Nocardiaceae</taxon>
        <taxon>Nocardia</taxon>
    </lineage>
</organism>
<dbReference type="CDD" id="cd02432">
    <property type="entry name" value="Nodulin-21_like_1"/>
    <property type="match status" value="1"/>
</dbReference>
<feature type="transmembrane region" description="Helical" evidence="6">
    <location>
        <begin position="207"/>
        <end position="226"/>
    </location>
</feature>
<dbReference type="InterPro" id="IPR008217">
    <property type="entry name" value="Ccc1_fam"/>
</dbReference>
<keyword evidence="3 6" id="KW-1133">Transmembrane helix</keyword>
<gene>
    <name evidence="7" type="ORF">KHQ06_37770</name>
</gene>
<evidence type="ECO:0000256" key="2">
    <source>
        <dbReference type="ARBA" id="ARBA00022692"/>
    </source>
</evidence>
<keyword evidence="4 6" id="KW-0472">Membrane</keyword>
<keyword evidence="2 6" id="KW-0812">Transmembrane</keyword>
<evidence type="ECO:0000256" key="5">
    <source>
        <dbReference type="SAM" id="MobiDB-lite"/>
    </source>
</evidence>
<evidence type="ECO:0000313" key="8">
    <source>
        <dbReference type="Proteomes" id="UP000683310"/>
    </source>
</evidence>
<feature type="transmembrane region" description="Helical" evidence="6">
    <location>
        <begin position="181"/>
        <end position="201"/>
    </location>
</feature>
<evidence type="ECO:0000256" key="4">
    <source>
        <dbReference type="ARBA" id="ARBA00023136"/>
    </source>
</evidence>
<name>A0ABX8CRU4_9NOCA</name>
<keyword evidence="8" id="KW-1185">Reference proteome</keyword>
<feature type="region of interest" description="Disordered" evidence="5">
    <location>
        <begin position="19"/>
        <end position="41"/>
    </location>
</feature>
<dbReference type="Pfam" id="PF01988">
    <property type="entry name" value="VIT1"/>
    <property type="match status" value="1"/>
</dbReference>
<evidence type="ECO:0000313" key="7">
    <source>
        <dbReference type="EMBL" id="QVI21594.1"/>
    </source>
</evidence>
<feature type="transmembrane region" description="Helical" evidence="6">
    <location>
        <begin position="238"/>
        <end position="257"/>
    </location>
</feature>
<comment type="subcellular location">
    <subcellularLocation>
        <location evidence="1">Endomembrane system</location>
        <topology evidence="1">Multi-pass membrane protein</topology>
    </subcellularLocation>
</comment>
<protein>
    <submittedName>
        <fullName evidence="7">VIT family protein</fullName>
    </submittedName>
</protein>